<evidence type="ECO:0000313" key="2">
    <source>
        <dbReference type="Proteomes" id="UP001183817"/>
    </source>
</evidence>
<name>A0ABU2BJN6_9MICC</name>
<dbReference type="EMBL" id="JAVDYI010000001">
    <property type="protein sequence ID" value="MDR7358865.1"/>
    <property type="molecule type" value="Genomic_DNA"/>
</dbReference>
<evidence type="ECO:0000313" key="1">
    <source>
        <dbReference type="EMBL" id="MDR7358865.1"/>
    </source>
</evidence>
<gene>
    <name evidence="1" type="ORF">J2S64_002556</name>
</gene>
<protein>
    <submittedName>
        <fullName evidence="1">Ribosomal protein L37E</fullName>
    </submittedName>
</protein>
<keyword evidence="2" id="KW-1185">Reference proteome</keyword>
<organism evidence="1 2">
    <name type="scientific">Paeniglutamicibacter sulfureus</name>
    <dbReference type="NCBI Taxonomy" id="43666"/>
    <lineage>
        <taxon>Bacteria</taxon>
        <taxon>Bacillati</taxon>
        <taxon>Actinomycetota</taxon>
        <taxon>Actinomycetes</taxon>
        <taxon>Micrococcales</taxon>
        <taxon>Micrococcaceae</taxon>
        <taxon>Paeniglutamicibacter</taxon>
    </lineage>
</organism>
<dbReference type="RefSeq" id="WP_310290956.1">
    <property type="nucleotide sequence ID" value="NZ_BAAAWO010000001.1"/>
</dbReference>
<dbReference type="GO" id="GO:0005840">
    <property type="term" value="C:ribosome"/>
    <property type="evidence" value="ECO:0007669"/>
    <property type="project" value="UniProtKB-KW"/>
</dbReference>
<dbReference type="Proteomes" id="UP001183817">
    <property type="component" value="Unassembled WGS sequence"/>
</dbReference>
<keyword evidence="1" id="KW-0687">Ribonucleoprotein</keyword>
<sequence>MTRKEDTPLCMRCYQSLRKRPRTCSRCGEYRIAPYLRQEGPVCPHCANQFDLGQCAGCGNDQRPLQGNYCTICVAPRLLRILISDDEGTTHPQLTALEHYLLRNPENADAVISWIRRSPMARVVHDMATGHAPISLRAIAGHRAGGATGYLAALLMESGVVPTENFDRIRLEVWEEEYFAALPNLANRSLLKQYAAWIVNPRFVDAAHLGTTDESLRHRQSKAHLIAVCNLLDTLNDRGLDLGTVPQRTFDDYVATRGRAGKQLTPFIRWAGAQGLTRLRSEYLKSSLGTSGATEDERWAWAKDLLTSEDLRLEVRVGGLLAIIYGTALTRVVSLRRDAVTLEGDTIYLSLGTEPIKLPSALGALLRRLLDSGTTSGRESNIWIFKGRRAGRHLTTATIRGPLARRGISLRAARNVALMSLARDLPPSVLAELLGISVYAAERWSAHSGHDWTDYPRVRLTTGPI</sequence>
<proteinExistence type="predicted"/>
<comment type="caution">
    <text evidence="1">The sequence shown here is derived from an EMBL/GenBank/DDBJ whole genome shotgun (WGS) entry which is preliminary data.</text>
</comment>
<reference evidence="1 2" key="1">
    <citation type="submission" date="2023-07" db="EMBL/GenBank/DDBJ databases">
        <title>Sequencing the genomes of 1000 actinobacteria strains.</title>
        <authorList>
            <person name="Klenk H.-P."/>
        </authorList>
    </citation>
    <scope>NUCLEOTIDE SEQUENCE [LARGE SCALE GENOMIC DNA]</scope>
    <source>
        <strain evidence="1 2">DSM 20167</strain>
    </source>
</reference>
<accession>A0ABU2BJN6</accession>
<keyword evidence="1" id="KW-0689">Ribosomal protein</keyword>